<reference evidence="1" key="1">
    <citation type="journal article" date="2020" name="Nature">
        <title>Giant virus diversity and host interactions through global metagenomics.</title>
        <authorList>
            <person name="Schulz F."/>
            <person name="Roux S."/>
            <person name="Paez-Espino D."/>
            <person name="Jungbluth S."/>
            <person name="Walsh D.A."/>
            <person name="Denef V.J."/>
            <person name="McMahon K.D."/>
            <person name="Konstantinidis K.T."/>
            <person name="Eloe-Fadrosh E.A."/>
            <person name="Kyrpides N.C."/>
            <person name="Woyke T."/>
        </authorList>
    </citation>
    <scope>NUCLEOTIDE SEQUENCE</scope>
    <source>
        <strain evidence="1">GVMAG-M-3300023174-5</strain>
    </source>
</reference>
<organism evidence="1">
    <name type="scientific">viral metagenome</name>
    <dbReference type="NCBI Taxonomy" id="1070528"/>
    <lineage>
        <taxon>unclassified sequences</taxon>
        <taxon>metagenomes</taxon>
        <taxon>organismal metagenomes</taxon>
    </lineage>
</organism>
<dbReference type="EMBL" id="MN739668">
    <property type="protein sequence ID" value="QHT19573.1"/>
    <property type="molecule type" value="Genomic_DNA"/>
</dbReference>
<protein>
    <submittedName>
        <fullName evidence="1">Uncharacterized protein</fullName>
    </submittedName>
</protein>
<accession>A0A6C0DTM5</accession>
<sequence>MADSEINDVREPKEFKGKTFSEFKKSDAKKELLNSLINSKIEPACYWSAELICAGHFKDIWDTIIFFYSKHIHLGNPKLAIYLELRIQNFKDVIGTGYLNNEIRMRNSDKIRKLFCEVICILCETGRKHSFDEIKIKKTDFDMTQMTDRFKAPNITFAEPIFKPEDPKELFIALNEFAYNLSNEGKNTIQACYWIEWVMEFETICKSKKEKCVCDRRSSIPVDAKFQKEIIWVIWDAFMTISEKNANPLIKKIMKSLLNLFVLRYNTGCCKKRKFLMYFAVSLLTEPLNLNEEIAKPETKEKISTITKKIDLIYKQIKKNEKSPNTDYLFKDVTKSNLEKTIEKLEKMNTFGENYIPRI</sequence>
<dbReference type="AlphaFoldDB" id="A0A6C0DTM5"/>
<name>A0A6C0DTM5_9ZZZZ</name>
<evidence type="ECO:0000313" key="1">
    <source>
        <dbReference type="EMBL" id="QHT19573.1"/>
    </source>
</evidence>
<proteinExistence type="predicted"/>